<name>A0ABS9HHQ6_9ACTN</name>
<proteinExistence type="predicted"/>
<reference evidence="2 3" key="1">
    <citation type="submission" date="2022-01" db="EMBL/GenBank/DDBJ databases">
        <title>Nocardioides sp. nov., an actinomycete isolated from mining soil.</title>
        <authorList>
            <person name="Liu L."/>
        </authorList>
    </citation>
    <scope>NUCLEOTIDE SEQUENCE [LARGE SCALE GENOMIC DNA]</scope>
    <source>
        <strain evidence="2 3">KLBMP 9356</strain>
    </source>
</reference>
<protein>
    <submittedName>
        <fullName evidence="2">Uncharacterized protein</fullName>
    </submittedName>
</protein>
<sequence>MTVVTKRGLRAFGVGILVVVVSVALGGSDDETVHAISLLVDLMGGILILLGIVLVVAGLFRRS</sequence>
<keyword evidence="3" id="KW-1185">Reference proteome</keyword>
<organism evidence="2 3">
    <name type="scientific">Nocardioides potassii</name>
    <dbReference type="NCBI Taxonomy" id="2911371"/>
    <lineage>
        <taxon>Bacteria</taxon>
        <taxon>Bacillati</taxon>
        <taxon>Actinomycetota</taxon>
        <taxon>Actinomycetes</taxon>
        <taxon>Propionibacteriales</taxon>
        <taxon>Nocardioidaceae</taxon>
        <taxon>Nocardioides</taxon>
    </lineage>
</organism>
<accession>A0ABS9HHQ6</accession>
<evidence type="ECO:0000313" key="3">
    <source>
        <dbReference type="Proteomes" id="UP001201161"/>
    </source>
</evidence>
<keyword evidence="1" id="KW-0812">Transmembrane</keyword>
<evidence type="ECO:0000256" key="1">
    <source>
        <dbReference type="SAM" id="Phobius"/>
    </source>
</evidence>
<comment type="caution">
    <text evidence="2">The sequence shown here is derived from an EMBL/GenBank/DDBJ whole genome shotgun (WGS) entry which is preliminary data.</text>
</comment>
<evidence type="ECO:0000313" key="2">
    <source>
        <dbReference type="EMBL" id="MCF6379828.1"/>
    </source>
</evidence>
<keyword evidence="1" id="KW-0472">Membrane</keyword>
<keyword evidence="1" id="KW-1133">Transmembrane helix</keyword>
<dbReference type="EMBL" id="JAKJHZ010000012">
    <property type="protein sequence ID" value="MCF6379828.1"/>
    <property type="molecule type" value="Genomic_DNA"/>
</dbReference>
<dbReference type="RefSeq" id="WP_236405030.1">
    <property type="nucleotide sequence ID" value="NZ_JAKJHZ010000012.1"/>
</dbReference>
<feature type="transmembrane region" description="Helical" evidence="1">
    <location>
        <begin position="36"/>
        <end position="60"/>
    </location>
</feature>
<gene>
    <name evidence="2" type="ORF">L2K70_19620</name>
</gene>
<dbReference type="Proteomes" id="UP001201161">
    <property type="component" value="Unassembled WGS sequence"/>
</dbReference>